<evidence type="ECO:0008006" key="2">
    <source>
        <dbReference type="Google" id="ProtNLM"/>
    </source>
</evidence>
<accession>A0A6L2NMZ3</accession>
<organism evidence="1">
    <name type="scientific">Tanacetum cinerariifolium</name>
    <name type="common">Dalmatian daisy</name>
    <name type="synonym">Chrysanthemum cinerariifolium</name>
    <dbReference type="NCBI Taxonomy" id="118510"/>
    <lineage>
        <taxon>Eukaryota</taxon>
        <taxon>Viridiplantae</taxon>
        <taxon>Streptophyta</taxon>
        <taxon>Embryophyta</taxon>
        <taxon>Tracheophyta</taxon>
        <taxon>Spermatophyta</taxon>
        <taxon>Magnoliopsida</taxon>
        <taxon>eudicotyledons</taxon>
        <taxon>Gunneridae</taxon>
        <taxon>Pentapetalae</taxon>
        <taxon>asterids</taxon>
        <taxon>campanulids</taxon>
        <taxon>Asterales</taxon>
        <taxon>Asteraceae</taxon>
        <taxon>Asteroideae</taxon>
        <taxon>Anthemideae</taxon>
        <taxon>Anthemidinae</taxon>
        <taxon>Tanacetum</taxon>
    </lineage>
</organism>
<sequence length="146" mass="16689">MDTSKYWEFHQDYVHETNACRELKNQIEEAVKSGKLAHLVKKSGKGKPSKQTLNLENGPHQRAPSIDLILISVQVYKRQVGRVLLDGRAACDIIYEHCFLNLEKEISERKRDVYTTLFGFSSEQVISLGEISLPIMVGEHPHHMSE</sequence>
<gene>
    <name evidence="1" type="ORF">Tci_058370</name>
</gene>
<dbReference type="AlphaFoldDB" id="A0A6L2NMZ3"/>
<dbReference type="EMBL" id="BKCJ010009313">
    <property type="protein sequence ID" value="GEU86392.1"/>
    <property type="molecule type" value="Genomic_DNA"/>
</dbReference>
<protein>
    <recommendedName>
        <fullName evidence="2">Reverse transcriptase domain-containing protein</fullName>
    </recommendedName>
</protein>
<comment type="caution">
    <text evidence="1">The sequence shown here is derived from an EMBL/GenBank/DDBJ whole genome shotgun (WGS) entry which is preliminary data.</text>
</comment>
<proteinExistence type="predicted"/>
<evidence type="ECO:0000313" key="1">
    <source>
        <dbReference type="EMBL" id="GEU86392.1"/>
    </source>
</evidence>
<reference evidence="1" key="1">
    <citation type="journal article" date="2019" name="Sci. Rep.">
        <title>Draft genome of Tanacetum cinerariifolium, the natural source of mosquito coil.</title>
        <authorList>
            <person name="Yamashiro T."/>
            <person name="Shiraishi A."/>
            <person name="Satake H."/>
            <person name="Nakayama K."/>
        </authorList>
    </citation>
    <scope>NUCLEOTIDE SEQUENCE</scope>
</reference>
<name>A0A6L2NMZ3_TANCI</name>